<proteinExistence type="predicted"/>
<evidence type="ECO:0000313" key="2">
    <source>
        <dbReference type="Proteomes" id="UP000221243"/>
    </source>
</evidence>
<dbReference type="RefSeq" id="YP_009599449.1">
    <property type="nucleotide sequence ID" value="NC_041916.1"/>
</dbReference>
<keyword evidence="2" id="KW-1185">Reference proteome</keyword>
<dbReference type="KEGG" id="vg:40075178"/>
<sequence>MLVDNYRTPLARYAIKDMYSNPGTGRQFQLMLTQVSPDVGYINTFQFMGRYRKTPIERDYFMIYNMSGFDGSTWNFHELFTRMDPVDQWINVAKICKERGMIVDIYGDDGRLYPRDKCWIMSTYDGQQLLAIQKLRAFKQSWKEPRYVHCYTIQTEVYNPLTNNQQLDWPRFSSNNDNSAEEKDRMKIIYAQYLKLPGLTSVYLNGYLWDGFPADDQLLGTEVIEITNDPSVWKTEMYEVGSLPNFQSKRDNVRKLIVHPPKVDGDFTYHYVADVAFYLVNRKKRGVYLNRNEASHFRQLTHRDYAVNASLVDDKTNMQEMVNEDRPQLLLVYRRNNYAQEIPYESNGARWLYRMNDENIVGALIGINSTMKEWLAVNLEQSATNEFLTIPYKDINHDLAMKAIGYNRATQVLCASPVSYDASTGAELEVPPACRKDLTMFEYDSEGLFLRMRYLSRVNFVRPSSDVGLVEFFPGKPGRRIHAEAGRGVMNVDPNTTPRFYVQAVTTEGEYSGERMVAEEGKDYLFDRATGNVTWTLASKMFMGLIVYNDQTLYKEFTLNHIDNSLSFSVTREWIQGGLLVDIAPANIMVIMNRRSLIENVDYVVDFPDVHILNHQYLKDGGNDFVLYCSEWSPIDDKTPLEQSELGYVTGGVIGHNGQYNLREDRITRTTIDGKVWDPAKVAVAELNPPSEVLNPLNGKPYGVKHWYLPLRDWVPYDTSHGWEEARDRDRRMSQYLTLFAKKPAPQAIPSLMDKYRVYSPFMNMVVNRILLGLLELDDLPSGESYSKDYVLRKTADFQWLLKYDPVQLGYDVRYFAVFPYVQQYVPVVEPKQLIFIQRVNEVFLESRINTNGHFEVKNV</sequence>
<dbReference type="EMBL" id="AP017972">
    <property type="protein sequence ID" value="BAW98371.1"/>
    <property type="molecule type" value="Genomic_DNA"/>
</dbReference>
<dbReference type="InterPro" id="IPR055617">
    <property type="entry name" value="DUF7193"/>
</dbReference>
<organism evidence="1 2">
    <name type="scientific">Vibrio phage pTD1</name>
    <dbReference type="NCBI Taxonomy" id="1938577"/>
    <lineage>
        <taxon>Viruses</taxon>
        <taxon>Duplodnaviria</taxon>
        <taxon>Heunggongvirae</taxon>
        <taxon>Uroviricota</taxon>
        <taxon>Caudoviricetes</taxon>
        <taxon>Chimalliviridae</taxon>
        <taxon>Gorgonvirinae</taxon>
        <taxon>Tidunavirus</taxon>
        <taxon>Tidunavirus pTD1</taxon>
    </lineage>
</organism>
<dbReference type="Proteomes" id="UP000221243">
    <property type="component" value="Segment"/>
</dbReference>
<accession>A0A1Q2U345</accession>
<name>A0A1Q2U345_9CAUD</name>
<dbReference type="OrthoDB" id="6445at10239"/>
<reference evidence="1 2" key="1">
    <citation type="submission" date="2017-01" db="EMBL/GenBank/DDBJ databases">
        <title>Complete Genome Sequence of Vibrio Parahaemolyticus Bacteriophage pTD1.</title>
        <authorList>
            <person name="Midorikawa Y."/>
            <person name="Sano M."/>
        </authorList>
    </citation>
    <scope>NUCLEOTIDE SEQUENCE [LARGE SCALE GENOMIC DNA]</scope>
    <source>
        <strain evidence="1">PTD1</strain>
    </source>
</reference>
<dbReference type="GeneID" id="40075178"/>
<dbReference type="Pfam" id="PF23823">
    <property type="entry name" value="DUF7193"/>
    <property type="match status" value="1"/>
</dbReference>
<protein>
    <submittedName>
        <fullName evidence="1">Phage protein</fullName>
    </submittedName>
</protein>
<evidence type="ECO:0000313" key="1">
    <source>
        <dbReference type="EMBL" id="BAW98371.1"/>
    </source>
</evidence>